<keyword evidence="1" id="KW-0732">Signal</keyword>
<keyword evidence="3" id="KW-1185">Reference proteome</keyword>
<accession>A0A4V0P2F8</accession>
<dbReference type="RefSeq" id="WP_130608216.1">
    <property type="nucleotide sequence ID" value="NZ_AP019368.1"/>
</dbReference>
<dbReference type="Gene3D" id="3.30.160.280">
    <property type="match status" value="1"/>
</dbReference>
<name>A0A4V0P2F8_FLUSA</name>
<evidence type="ECO:0000313" key="3">
    <source>
        <dbReference type="Proteomes" id="UP000291236"/>
    </source>
</evidence>
<dbReference type="AlphaFoldDB" id="A0A4V0P2F8"/>
<feature type="signal peptide" evidence="1">
    <location>
        <begin position="1"/>
        <end position="29"/>
    </location>
</feature>
<reference evidence="2 3" key="1">
    <citation type="submission" date="2018-12" db="EMBL/GenBank/DDBJ databases">
        <title>Rubrispira sanarue gen. nov., sp., nov., a member of the order Silvanigrellales, isolated from a brackish lake in Hamamatsu Japan.</title>
        <authorList>
            <person name="Maejima Y."/>
            <person name="Iino T."/>
            <person name="Muraguchi Y."/>
            <person name="Fukuda K."/>
            <person name="Nojiri H."/>
            <person name="Ohkuma M."/>
            <person name="Moriuchi R."/>
            <person name="Dohra H."/>
            <person name="Kimbara K."/>
            <person name="Shintani M."/>
        </authorList>
    </citation>
    <scope>NUCLEOTIDE SEQUENCE [LARGE SCALE GENOMIC DNA]</scope>
    <source>
        <strain evidence="2 3">RF1110005</strain>
    </source>
</reference>
<evidence type="ECO:0000313" key="2">
    <source>
        <dbReference type="EMBL" id="BBH53077.1"/>
    </source>
</evidence>
<evidence type="ECO:0000256" key="1">
    <source>
        <dbReference type="SAM" id="SignalP"/>
    </source>
</evidence>
<dbReference type="OrthoDB" id="6646444at2"/>
<feature type="chain" id="PRO_5020309811" evidence="1">
    <location>
        <begin position="30"/>
        <end position="261"/>
    </location>
</feature>
<dbReference type="KEGG" id="sbf:JCM31447_15200"/>
<dbReference type="EMBL" id="AP019368">
    <property type="protein sequence ID" value="BBH53077.1"/>
    <property type="molecule type" value="Genomic_DNA"/>
</dbReference>
<gene>
    <name evidence="2" type="ORF">JCM31447_15200</name>
</gene>
<proteinExistence type="predicted"/>
<protein>
    <submittedName>
        <fullName evidence="2">Uncharacterized protein</fullName>
    </submittedName>
</protein>
<sequence length="261" mass="29325">MKFMTFQLNNVNRALIVPILCGTAIHAYAADCSQSFPTTHNYCGYTNTCTIQPGEEKHCDYGSNGNHSYWYTMSPFTHDTGYFPVGAGVLKPVPKMVFTSTNPIFNGTVHVKSTLSNGIGGEWTSSEADMSNEAVTTLAEGGNYNYLYNIYIKNNSYQTVTIKYNVCDHFYGDEGPANGIYCGNLPPPPPSKFNEWKDAPDNVANKDDIYVYQNPYTRTVDYFKAKHNGEYWYFPSDQTDNDDWIYLGHIDPTFCIIAGHC</sequence>
<dbReference type="Proteomes" id="UP000291236">
    <property type="component" value="Chromosome"/>
</dbReference>
<organism evidence="2 3">
    <name type="scientific">Fluviispira sanaruensis</name>
    <dbReference type="NCBI Taxonomy" id="2493639"/>
    <lineage>
        <taxon>Bacteria</taxon>
        <taxon>Pseudomonadati</taxon>
        <taxon>Bdellovibrionota</taxon>
        <taxon>Oligoflexia</taxon>
        <taxon>Silvanigrellales</taxon>
        <taxon>Silvanigrellaceae</taxon>
        <taxon>Fluviispira</taxon>
    </lineage>
</organism>